<proteinExistence type="predicted"/>
<dbReference type="Gramene" id="OQU89174">
    <property type="protein sequence ID" value="OQU89174"/>
    <property type="gene ID" value="SORBI_3002G155301"/>
</dbReference>
<dbReference type="EMBL" id="CM000761">
    <property type="protein sequence ID" value="OQU89174.1"/>
    <property type="molecule type" value="Genomic_DNA"/>
</dbReference>
<keyword evidence="3" id="KW-1185">Reference proteome</keyword>
<gene>
    <name evidence="2" type="ORF">SORBI_3002G155301</name>
</gene>
<evidence type="ECO:0000256" key="1">
    <source>
        <dbReference type="SAM" id="MobiDB-lite"/>
    </source>
</evidence>
<dbReference type="Proteomes" id="UP000000768">
    <property type="component" value="Chromosome 2"/>
</dbReference>
<sequence>MDEPYSPSASTPEERTEIEDDLATGYGRTGLRMRPVGSTSRGLVAARFEGGHGWHALPQKGVHQDEF</sequence>
<protein>
    <submittedName>
        <fullName evidence="2">Uncharacterized protein</fullName>
    </submittedName>
</protein>
<reference evidence="3" key="2">
    <citation type="journal article" date="2018" name="Plant J.">
        <title>The Sorghum bicolor reference genome: improved assembly, gene annotations, a transcriptome atlas, and signatures of genome organization.</title>
        <authorList>
            <person name="McCormick R.F."/>
            <person name="Truong S.K."/>
            <person name="Sreedasyam A."/>
            <person name="Jenkins J."/>
            <person name="Shu S."/>
            <person name="Sims D."/>
            <person name="Kennedy M."/>
            <person name="Amirebrahimi M."/>
            <person name="Weers B.D."/>
            <person name="McKinley B."/>
            <person name="Mattison A."/>
            <person name="Morishige D.T."/>
            <person name="Grimwood J."/>
            <person name="Schmutz J."/>
            <person name="Mullet J.E."/>
        </authorList>
    </citation>
    <scope>NUCLEOTIDE SEQUENCE [LARGE SCALE GENOMIC DNA]</scope>
    <source>
        <strain evidence="3">cv. BTx623</strain>
    </source>
</reference>
<accession>A0A1W0W438</accession>
<evidence type="ECO:0000313" key="2">
    <source>
        <dbReference type="EMBL" id="OQU89174.1"/>
    </source>
</evidence>
<dbReference type="AlphaFoldDB" id="A0A1W0W438"/>
<feature type="region of interest" description="Disordered" evidence="1">
    <location>
        <begin position="1"/>
        <end position="37"/>
    </location>
</feature>
<name>A0A1W0W438_SORBI</name>
<dbReference type="InParanoid" id="A0A1W0W438"/>
<organism evidence="2 3">
    <name type="scientific">Sorghum bicolor</name>
    <name type="common">Sorghum</name>
    <name type="synonym">Sorghum vulgare</name>
    <dbReference type="NCBI Taxonomy" id="4558"/>
    <lineage>
        <taxon>Eukaryota</taxon>
        <taxon>Viridiplantae</taxon>
        <taxon>Streptophyta</taxon>
        <taxon>Embryophyta</taxon>
        <taxon>Tracheophyta</taxon>
        <taxon>Spermatophyta</taxon>
        <taxon>Magnoliopsida</taxon>
        <taxon>Liliopsida</taxon>
        <taxon>Poales</taxon>
        <taxon>Poaceae</taxon>
        <taxon>PACMAD clade</taxon>
        <taxon>Panicoideae</taxon>
        <taxon>Andropogonodae</taxon>
        <taxon>Andropogoneae</taxon>
        <taxon>Sorghinae</taxon>
        <taxon>Sorghum</taxon>
    </lineage>
</organism>
<reference evidence="2 3" key="1">
    <citation type="journal article" date="2009" name="Nature">
        <title>The Sorghum bicolor genome and the diversification of grasses.</title>
        <authorList>
            <person name="Paterson A.H."/>
            <person name="Bowers J.E."/>
            <person name="Bruggmann R."/>
            <person name="Dubchak I."/>
            <person name="Grimwood J."/>
            <person name="Gundlach H."/>
            <person name="Haberer G."/>
            <person name="Hellsten U."/>
            <person name="Mitros T."/>
            <person name="Poliakov A."/>
            <person name="Schmutz J."/>
            <person name="Spannagl M."/>
            <person name="Tang H."/>
            <person name="Wang X."/>
            <person name="Wicker T."/>
            <person name="Bharti A.K."/>
            <person name="Chapman J."/>
            <person name="Feltus F.A."/>
            <person name="Gowik U."/>
            <person name="Grigoriev I.V."/>
            <person name="Lyons E."/>
            <person name="Maher C.A."/>
            <person name="Martis M."/>
            <person name="Narechania A."/>
            <person name="Otillar R.P."/>
            <person name="Penning B.W."/>
            <person name="Salamov A.A."/>
            <person name="Wang Y."/>
            <person name="Zhang L."/>
            <person name="Carpita N.C."/>
            <person name="Freeling M."/>
            <person name="Gingle A.R."/>
            <person name="Hash C.T."/>
            <person name="Keller B."/>
            <person name="Klein P."/>
            <person name="Kresovich S."/>
            <person name="McCann M.C."/>
            <person name="Ming R."/>
            <person name="Peterson D.G."/>
            <person name="Mehboob-ur-Rahman"/>
            <person name="Ware D."/>
            <person name="Westhoff P."/>
            <person name="Mayer K.F."/>
            <person name="Messing J."/>
            <person name="Rokhsar D.S."/>
        </authorList>
    </citation>
    <scope>NUCLEOTIDE SEQUENCE [LARGE SCALE GENOMIC DNA]</scope>
    <source>
        <strain evidence="3">cv. BTx623</strain>
    </source>
</reference>
<evidence type="ECO:0000313" key="3">
    <source>
        <dbReference type="Proteomes" id="UP000000768"/>
    </source>
</evidence>